<protein>
    <submittedName>
        <fullName evidence="2">ABC transporter permease</fullName>
    </submittedName>
</protein>
<feature type="transmembrane region" description="Helical" evidence="1">
    <location>
        <begin position="126"/>
        <end position="147"/>
    </location>
</feature>
<dbReference type="AlphaFoldDB" id="A0A4R5Y915"/>
<dbReference type="OrthoDB" id="3686802at2"/>
<proteinExistence type="predicted"/>
<organism evidence="2 3">
    <name type="scientific">Arthrobacter nitrophenolicus</name>
    <dbReference type="NCBI Taxonomy" id="683150"/>
    <lineage>
        <taxon>Bacteria</taxon>
        <taxon>Bacillati</taxon>
        <taxon>Actinomycetota</taxon>
        <taxon>Actinomycetes</taxon>
        <taxon>Micrococcales</taxon>
        <taxon>Micrococcaceae</taxon>
        <taxon>Arthrobacter</taxon>
    </lineage>
</organism>
<accession>A0A4R5Y915</accession>
<reference evidence="2 3" key="1">
    <citation type="submission" date="2019-03" db="EMBL/GenBank/DDBJ databases">
        <title>Genome Sequencing and Assembly of Various Microbes Isolated from Partially Reclaimed Soil and Acid Mine Drainage (AMD) Site.</title>
        <authorList>
            <person name="Steinbock B."/>
            <person name="Bechtold R."/>
            <person name="Sevigny J.L."/>
            <person name="Thomas D."/>
            <person name="Cuthill L.R."/>
            <person name="Aveiro Johannsen E.J."/>
            <person name="Thomas K."/>
            <person name="Ghosh A."/>
        </authorList>
    </citation>
    <scope>NUCLEOTIDE SEQUENCE [LARGE SCALE GENOMIC DNA]</scope>
    <source>
        <strain evidence="2 3">S-A1</strain>
    </source>
</reference>
<dbReference type="Pfam" id="PF12679">
    <property type="entry name" value="ABC2_membrane_2"/>
    <property type="match status" value="1"/>
</dbReference>
<name>A0A4R5Y915_9MICC</name>
<evidence type="ECO:0000256" key="1">
    <source>
        <dbReference type="SAM" id="Phobius"/>
    </source>
</evidence>
<feature type="transmembrane region" description="Helical" evidence="1">
    <location>
        <begin position="20"/>
        <end position="40"/>
    </location>
</feature>
<dbReference type="GO" id="GO:0005886">
    <property type="term" value="C:plasma membrane"/>
    <property type="evidence" value="ECO:0007669"/>
    <property type="project" value="UniProtKB-SubCell"/>
</dbReference>
<dbReference type="RefSeq" id="WP_133345678.1">
    <property type="nucleotide sequence ID" value="NZ_SMZQ01000001.1"/>
</dbReference>
<dbReference type="Proteomes" id="UP000294621">
    <property type="component" value="Unassembled WGS sequence"/>
</dbReference>
<dbReference type="EMBL" id="SMZQ01000001">
    <property type="protein sequence ID" value="TDL41260.1"/>
    <property type="molecule type" value="Genomic_DNA"/>
</dbReference>
<gene>
    <name evidence="2" type="ORF">E2R57_00895</name>
</gene>
<keyword evidence="1" id="KW-1133">Transmembrane helix</keyword>
<feature type="transmembrane region" description="Helical" evidence="1">
    <location>
        <begin position="77"/>
        <end position="98"/>
    </location>
</feature>
<dbReference type="GO" id="GO:0140359">
    <property type="term" value="F:ABC-type transporter activity"/>
    <property type="evidence" value="ECO:0007669"/>
    <property type="project" value="InterPro"/>
</dbReference>
<feature type="transmembrane region" description="Helical" evidence="1">
    <location>
        <begin position="238"/>
        <end position="259"/>
    </location>
</feature>
<sequence>MNATLPLFRRAFFDTWRSTLGWAAGLAAAAFLYLPLYPSIGGSAQMQDMIDALPAEMTKALNYDQIATGPGYAQATLFGLLGFLLMTIASVAWGAAAVGGDEESGQLELTLAHGVRRVQVVLERAMALLLRVVLLSGLVFVLVLVLNEPSQLGIEPANLFGATVLFAGLALLSGTAALCVGAVTGRKTYGLAAGAAVAVLGYVFNAVGRQSPDVEWLLNLSPYHWAYGNSPVVNGADWAAAGWLWGLSAALVALAAVALEQRDVGA</sequence>
<comment type="caution">
    <text evidence="2">The sequence shown here is derived from an EMBL/GenBank/DDBJ whole genome shotgun (WGS) entry which is preliminary data.</text>
</comment>
<feature type="transmembrane region" description="Helical" evidence="1">
    <location>
        <begin position="159"/>
        <end position="182"/>
    </location>
</feature>
<evidence type="ECO:0000313" key="2">
    <source>
        <dbReference type="EMBL" id="TDL41260.1"/>
    </source>
</evidence>
<feature type="transmembrane region" description="Helical" evidence="1">
    <location>
        <begin position="189"/>
        <end position="208"/>
    </location>
</feature>
<evidence type="ECO:0000313" key="3">
    <source>
        <dbReference type="Proteomes" id="UP000294621"/>
    </source>
</evidence>
<keyword evidence="1" id="KW-0472">Membrane</keyword>
<keyword evidence="1" id="KW-0812">Transmembrane</keyword>
<dbReference type="STRING" id="683150.G205_06818"/>